<organism evidence="1 2">
    <name type="scientific">Caballeronia terrestris</name>
    <dbReference type="NCBI Taxonomy" id="1226301"/>
    <lineage>
        <taxon>Bacteria</taxon>
        <taxon>Pseudomonadati</taxon>
        <taxon>Pseudomonadota</taxon>
        <taxon>Betaproteobacteria</taxon>
        <taxon>Burkholderiales</taxon>
        <taxon>Burkholderiaceae</taxon>
        <taxon>Caballeronia</taxon>
    </lineage>
</organism>
<dbReference type="Proteomes" id="UP000054925">
    <property type="component" value="Unassembled WGS sequence"/>
</dbReference>
<evidence type="ECO:0000313" key="2">
    <source>
        <dbReference type="Proteomes" id="UP000054925"/>
    </source>
</evidence>
<accession>A0A158KZ45</accession>
<protein>
    <submittedName>
        <fullName evidence="1">Uncharacterized protein</fullName>
    </submittedName>
</protein>
<sequence length="132" mass="14470">MNAFKIAERCVEQLELLCRLGVRQEDRARRAGHDALQVGVTVVLQLVDAHRANDSAPRGFPQCADDQLASRGTIGGRGHLLQIDDDRVRAACQRIRVSGSVCAGDEEPRATQFGRPHGLHVMPHGLLLFVAR</sequence>
<evidence type="ECO:0000313" key="1">
    <source>
        <dbReference type="EMBL" id="SAL85860.1"/>
    </source>
</evidence>
<gene>
    <name evidence="1" type="ORF">AWB67_07052</name>
</gene>
<dbReference type="AlphaFoldDB" id="A0A158KZ45"/>
<proteinExistence type="predicted"/>
<dbReference type="EMBL" id="FCOL02000198">
    <property type="protein sequence ID" value="SAL85860.1"/>
    <property type="molecule type" value="Genomic_DNA"/>
</dbReference>
<comment type="caution">
    <text evidence="1">The sequence shown here is derived from an EMBL/GenBank/DDBJ whole genome shotgun (WGS) entry which is preliminary data.</text>
</comment>
<reference evidence="1" key="1">
    <citation type="submission" date="2016-01" db="EMBL/GenBank/DDBJ databases">
        <authorList>
            <person name="Peeters C."/>
        </authorList>
    </citation>
    <scope>NUCLEOTIDE SEQUENCE [LARGE SCALE GENOMIC DNA]</scope>
    <source>
        <strain evidence="1">LMG 22937</strain>
    </source>
</reference>
<keyword evidence="2" id="KW-1185">Reference proteome</keyword>
<name>A0A158KZ45_9BURK</name>